<feature type="domain" description="HD" evidence="1">
    <location>
        <begin position="30"/>
        <end position="135"/>
    </location>
</feature>
<gene>
    <name evidence="2" type="ORF">J2X19_001085</name>
</gene>
<dbReference type="Proteomes" id="UP001180487">
    <property type="component" value="Unassembled WGS sequence"/>
</dbReference>
<keyword evidence="3" id="KW-1185">Reference proteome</keyword>
<dbReference type="Gene3D" id="1.10.3210.50">
    <property type="match status" value="1"/>
</dbReference>
<reference evidence="2 3" key="1">
    <citation type="submission" date="2023-07" db="EMBL/GenBank/DDBJ databases">
        <title>Sorghum-associated microbial communities from plants grown in Nebraska, USA.</title>
        <authorList>
            <person name="Schachtman D."/>
        </authorList>
    </citation>
    <scope>NUCLEOTIDE SEQUENCE [LARGE SCALE GENOMIC DNA]</scope>
    <source>
        <strain evidence="2 3">BE313</strain>
    </source>
</reference>
<dbReference type="InterPro" id="IPR006674">
    <property type="entry name" value="HD_domain"/>
</dbReference>
<dbReference type="SMART" id="SM00471">
    <property type="entry name" value="HDc"/>
    <property type="match status" value="1"/>
</dbReference>
<dbReference type="SUPFAM" id="SSF109604">
    <property type="entry name" value="HD-domain/PDEase-like"/>
    <property type="match status" value="1"/>
</dbReference>
<evidence type="ECO:0000259" key="1">
    <source>
        <dbReference type="PROSITE" id="PS51831"/>
    </source>
</evidence>
<dbReference type="PANTHER" id="PTHR33594">
    <property type="entry name" value="SUPERFAMILY HYDROLASE, PUTATIVE (AFU_ORTHOLOGUE AFUA_1G03035)-RELATED"/>
    <property type="match status" value="1"/>
</dbReference>
<evidence type="ECO:0000313" key="3">
    <source>
        <dbReference type="Proteomes" id="UP001180487"/>
    </source>
</evidence>
<dbReference type="Pfam" id="PF01966">
    <property type="entry name" value="HD"/>
    <property type="match status" value="1"/>
</dbReference>
<dbReference type="InterPro" id="IPR003607">
    <property type="entry name" value="HD/PDEase_dom"/>
</dbReference>
<organism evidence="2 3">
    <name type="scientific">Rhodoferax ferrireducens</name>
    <dbReference type="NCBI Taxonomy" id="192843"/>
    <lineage>
        <taxon>Bacteria</taxon>
        <taxon>Pseudomonadati</taxon>
        <taxon>Pseudomonadota</taxon>
        <taxon>Betaproteobacteria</taxon>
        <taxon>Burkholderiales</taxon>
        <taxon>Comamonadaceae</taxon>
        <taxon>Rhodoferax</taxon>
    </lineage>
</organism>
<protein>
    <recommendedName>
        <fullName evidence="1">HD domain-containing protein</fullName>
    </recommendedName>
</protein>
<evidence type="ECO:0000313" key="2">
    <source>
        <dbReference type="EMBL" id="MDR7376427.1"/>
    </source>
</evidence>
<dbReference type="PANTHER" id="PTHR33594:SF1">
    <property type="entry name" value="HD_PDEASE DOMAIN-CONTAINING PROTEIN"/>
    <property type="match status" value="1"/>
</dbReference>
<sequence>MKDWKDLLDYWRPPLVRLATHGDAGDSAHDLNHLNRVWATAKILLVTHPDADQLVVMAACYLHDLVNLPKNHPDRSNASRLSALQAEAQLSKLGFPPERLAGVVHAIEAHSYSAQIRPGSIEAKIVQDADRLDALGAVGLARMFHIGGQLGRSLAHATEPLAEARTLDDMRYTLDHIENKLLRLPMAMNTAEGRELAQSRVQLLVRFRDQFVAEWLGAI</sequence>
<name>A0ABU2C599_9BURK</name>
<comment type="caution">
    <text evidence="2">The sequence shown here is derived from an EMBL/GenBank/DDBJ whole genome shotgun (WGS) entry which is preliminary data.</text>
</comment>
<dbReference type="PROSITE" id="PS51831">
    <property type="entry name" value="HD"/>
    <property type="match status" value="1"/>
</dbReference>
<proteinExistence type="predicted"/>
<accession>A0ABU2C599</accession>
<dbReference type="RefSeq" id="WP_310371351.1">
    <property type="nucleotide sequence ID" value="NZ_JAVDXT010000001.1"/>
</dbReference>
<dbReference type="CDD" id="cd00077">
    <property type="entry name" value="HDc"/>
    <property type="match status" value="1"/>
</dbReference>
<dbReference type="EMBL" id="JAVDXT010000001">
    <property type="protein sequence ID" value="MDR7376427.1"/>
    <property type="molecule type" value="Genomic_DNA"/>
</dbReference>